<reference evidence="3 4" key="1">
    <citation type="journal article" date="2017" name="ISME J.">
        <title>Unveiling bifidobacterial biogeography across the mammalian branch of the tree of life.</title>
        <authorList>
            <person name="Milani C."/>
            <person name="Mangifesta M."/>
            <person name="Mancabelli L."/>
            <person name="Lugli G.A."/>
            <person name="James K."/>
            <person name="Duranti S."/>
            <person name="Turroni F."/>
            <person name="Ferrario C."/>
            <person name="Ossiprandi M.C."/>
            <person name="van Sinderen D."/>
            <person name="Ventura M."/>
        </authorList>
    </citation>
    <scope>NUCLEOTIDE SEQUENCE [LARGE SCALE GENOMIC DNA]</scope>
    <source>
        <strain evidence="3 4">1E</strain>
    </source>
</reference>
<dbReference type="Pfam" id="PF05893">
    <property type="entry name" value="LuxC"/>
    <property type="match status" value="1"/>
</dbReference>
<keyword evidence="1 2" id="KW-0521">NADP</keyword>
<proteinExistence type="inferred from homology"/>
<dbReference type="AlphaFoldDB" id="A0A267WN68"/>
<dbReference type="RefSeq" id="WP_095279415.1">
    <property type="nucleotide sequence ID" value="NZ_MNLB01000002.1"/>
</dbReference>
<dbReference type="SUPFAM" id="SSF53720">
    <property type="entry name" value="ALDH-like"/>
    <property type="match status" value="1"/>
</dbReference>
<comment type="catalytic activity">
    <reaction evidence="2">
        <text>a long-chain fatty aldehyde + NADP(+) + CoA = a long-chain fatty acyl-CoA + NADPH + H(+)</text>
        <dbReference type="Rhea" id="RHEA:15437"/>
        <dbReference type="ChEBI" id="CHEBI:15378"/>
        <dbReference type="ChEBI" id="CHEBI:17176"/>
        <dbReference type="ChEBI" id="CHEBI:57287"/>
        <dbReference type="ChEBI" id="CHEBI:57783"/>
        <dbReference type="ChEBI" id="CHEBI:58349"/>
        <dbReference type="ChEBI" id="CHEBI:83139"/>
        <dbReference type="EC" id="1.2.1.50"/>
    </reaction>
</comment>
<dbReference type="GO" id="GO:0050062">
    <property type="term" value="F:long-chain-fatty-acyl-CoA reductase activity"/>
    <property type="evidence" value="ECO:0007669"/>
    <property type="project" value="UniProtKB-EC"/>
</dbReference>
<sequence>MSVIDIFHAPRGFVFEDFETRGVLTDRGEVTLRYPVLTPETVQDLCETTRCNRSQTLAAYSVEHIVDIIGEAVELWTNPDYEGRQIAESLIPSITGYDATMTRIELKRYMRMFRRRELLRFLDDELPSPRMLDEYRPNKSGGYTRLYGPDLTFHVFSSNVPGIPVWSMTMSLLTKSAIIGKSSFDEPLMPVLFARSLTQINPDLADVLAIVPWRGGTVELEDVAIGEANAVIAYGSSHTTEAIRPRVSAGKPFLSYGARIGFSLIGREALRADTHVQTVHRMAVDVATYDQQSCLAPQTIFVERGGAISPAQTAELLASELDSQQRKYPRSAPSDTESLAIRRARSQTEMQALFMTSMTPDSAAQADPQAPFVIESPQGTDWTVLYYPNTSSLPSLGTPLNRTINIVAVDQLKHALPTLKSYREWLQTCAIATSSSRLFALAQQVGEYGIDRICPVGEMNRAKSGWHHDGGFNILDLVRAVDIERNTDRYADTFDIDYE</sequence>
<dbReference type="CDD" id="cd07080">
    <property type="entry name" value="ALDH_Acyl-CoA-Red_LuxC"/>
    <property type="match status" value="1"/>
</dbReference>
<dbReference type="EC" id="1.2.1.50" evidence="2"/>
<dbReference type="Proteomes" id="UP000216789">
    <property type="component" value="Unassembled WGS sequence"/>
</dbReference>
<organism evidence="3 4">
    <name type="scientific">Bifidobacterium pseudocatenulatum</name>
    <dbReference type="NCBI Taxonomy" id="28026"/>
    <lineage>
        <taxon>Bacteria</taxon>
        <taxon>Bacillati</taxon>
        <taxon>Actinomycetota</taxon>
        <taxon>Actinomycetes</taxon>
        <taxon>Bifidobacteriales</taxon>
        <taxon>Bifidobacteriaceae</taxon>
        <taxon>Bifidobacterium</taxon>
    </lineage>
</organism>
<dbReference type="GO" id="GO:0008218">
    <property type="term" value="P:bioluminescence"/>
    <property type="evidence" value="ECO:0007669"/>
    <property type="project" value="InterPro"/>
</dbReference>
<evidence type="ECO:0000313" key="3">
    <source>
        <dbReference type="EMBL" id="PAC74091.1"/>
    </source>
</evidence>
<accession>A0A267WN68</accession>
<comment type="caution">
    <text evidence="3">The sequence shown here is derived from an EMBL/GenBank/DDBJ whole genome shotgun (WGS) entry which is preliminary data.</text>
</comment>
<dbReference type="GO" id="GO:0003995">
    <property type="term" value="F:acyl-CoA dehydrogenase activity"/>
    <property type="evidence" value="ECO:0007669"/>
    <property type="project" value="InterPro"/>
</dbReference>
<name>A0A267WN68_BIFPS</name>
<protein>
    <recommendedName>
        <fullName evidence="2">Acyl-CoA reductase</fullName>
        <ecNumber evidence="2">1.2.1.50</ecNumber>
    </recommendedName>
</protein>
<comment type="similarity">
    <text evidence="2">Belongs to the LuxC family.</text>
</comment>
<evidence type="ECO:0000313" key="4">
    <source>
        <dbReference type="Proteomes" id="UP000216789"/>
    </source>
</evidence>
<dbReference type="InterPro" id="IPR016161">
    <property type="entry name" value="Ald_DH/histidinol_DH"/>
</dbReference>
<dbReference type="InterPro" id="IPR008670">
    <property type="entry name" value="CoA_reduct_LuxC"/>
</dbReference>
<gene>
    <name evidence="3" type="ORF">BPS1E_0714</name>
</gene>
<dbReference type="PIRSF" id="PIRSF009414">
    <property type="entry name" value="LuxC"/>
    <property type="match status" value="1"/>
</dbReference>
<dbReference type="EMBL" id="MNLB01000002">
    <property type="protein sequence ID" value="PAC74091.1"/>
    <property type="molecule type" value="Genomic_DNA"/>
</dbReference>
<keyword evidence="2" id="KW-0560">Oxidoreductase</keyword>
<evidence type="ECO:0000256" key="2">
    <source>
        <dbReference type="PIRNR" id="PIRNR009414"/>
    </source>
</evidence>
<evidence type="ECO:0000256" key="1">
    <source>
        <dbReference type="ARBA" id="ARBA00022857"/>
    </source>
</evidence>